<dbReference type="EC" id="3.2.1.23" evidence="3"/>
<gene>
    <name evidence="9" type="ORF">VB776_17540</name>
</gene>
<keyword evidence="4 9" id="KW-0378">Hydrolase</keyword>
<comment type="similarity">
    <text evidence="2">Belongs to the glycosyl hydrolase 2 family.</text>
</comment>
<protein>
    <recommendedName>
        <fullName evidence="3">beta-galactosidase</fullName>
        <ecNumber evidence="3">3.2.1.23</ecNumber>
    </recommendedName>
</protein>
<comment type="caution">
    <text evidence="9">The sequence shown here is derived from an EMBL/GenBank/DDBJ whole genome shotgun (WGS) entry which is preliminary data.</text>
</comment>
<dbReference type="InterPro" id="IPR017853">
    <property type="entry name" value="GH"/>
</dbReference>
<dbReference type="InterPro" id="IPR006102">
    <property type="entry name" value="Ig-like_GH2"/>
</dbReference>
<dbReference type="PANTHER" id="PTHR46323">
    <property type="entry name" value="BETA-GALACTOSIDASE"/>
    <property type="match status" value="1"/>
</dbReference>
<proteinExistence type="inferred from homology"/>
<evidence type="ECO:0000256" key="2">
    <source>
        <dbReference type="ARBA" id="ARBA00007401"/>
    </source>
</evidence>
<dbReference type="Proteomes" id="UP001303899">
    <property type="component" value="Unassembled WGS sequence"/>
</dbReference>
<sequence length="962" mass="109889">MIKNYLFILCLLFGNTINAQKISLAGNWQFKIDSADVGVKDKWFNSKLSETIKLPGSMLENGKGNPVTIHTQWTGSIYDSSWYFNPHLAKYRTPENLKFPFWLTPAKYYVGAAWYQKAIDVPKSWANKRIVLTLERPHTETRVWIDNEEIGLENSMCVAQTFDLTDKLSTGKHTISIRVDNRIKAINVGKDSHSLTDHTQGNWNGIVGKIELEAESKIWFDDIQVYPDLVNHLAKVKIVLKNSLQKPVEGQIKLSAKSFNSIKAHSPKLILSDFQIDGQEKSITIDYPMGDDFQTWDEFSPALYHLSAEIIVKKQVQSARKVQFGMRGFAIKGTRFEINGRPIFLRGTVENCQFPLTGYAPMDVASWEKVFRKAKAYGLNHFRFHSYCPPEAAFIAADLVGIYLQPEGPSWANHGSSLGDGHPIDQFIMDETNRMAKAYGNYASFCMLAYGNEPRGSKQVDYLTKFINYWKTKDPRRKYTGASVAMSWPLVPSNEYMIKSGPRGLPWNKLPSSTEDFADKVKDFKVPYLTHELGQWCVFPNFKEISKYTGVYKAKNYELFQEDLKDKDMEELGEKFFMATGKLQALSYKTEIETAFRTPISAGIQMLGLNDYSGQGTALVGILDSFWEEKGYISQAEFAQFCNTTVPLARIPKFVYKNSESFEANIEMFHFGKDVLNNAQTSWQIFDENKQVLAKGKFDKTNIPIGNNFNIGKVSFALNAIQKAQKLVFEVRIDDTAFMNNWEFWVYPEALPIINTNEIYFCKELDAKAEEILQNGGKVFLEAAGKIEKGKEVVNYFQPVFWNTSWFKMRPPHTLGFLCEPSHPAFQNFPTEYHSNLQWWEITNRSQVMLLDSFPAGFRPIVQPIDTWFLNRKLGLILEAKVGKGKLIISSADLSTEPDKRFVARQLLYSLKTYMNSPQFNPASSVDIKEIKALFDKNYKSTFKTYTKDAPDELKVKKPTAN</sequence>
<dbReference type="Pfam" id="PF02837">
    <property type="entry name" value="Glyco_hydro_2_N"/>
    <property type="match status" value="1"/>
</dbReference>
<evidence type="ECO:0000256" key="5">
    <source>
        <dbReference type="ARBA" id="ARBA00023295"/>
    </source>
</evidence>
<feature type="domain" description="Glycosyl hydrolases family 2 sugar binding" evidence="8">
    <location>
        <begin position="95"/>
        <end position="211"/>
    </location>
</feature>
<keyword evidence="5" id="KW-0326">Glycosidase</keyword>
<dbReference type="PANTHER" id="PTHR46323:SF2">
    <property type="entry name" value="BETA-GALACTOSIDASE"/>
    <property type="match status" value="1"/>
</dbReference>
<dbReference type="GO" id="GO:0016787">
    <property type="term" value="F:hydrolase activity"/>
    <property type="evidence" value="ECO:0007669"/>
    <property type="project" value="UniProtKB-KW"/>
</dbReference>
<dbReference type="Pfam" id="PF00703">
    <property type="entry name" value="Glyco_hydro_2"/>
    <property type="match status" value="1"/>
</dbReference>
<feature type="domain" description="Glycoside hydrolase family 2 catalytic" evidence="7">
    <location>
        <begin position="330"/>
        <end position="480"/>
    </location>
</feature>
<dbReference type="SUPFAM" id="SSF51445">
    <property type="entry name" value="(Trans)glycosidases"/>
    <property type="match status" value="1"/>
</dbReference>
<evidence type="ECO:0000313" key="10">
    <source>
        <dbReference type="Proteomes" id="UP001303899"/>
    </source>
</evidence>
<dbReference type="SUPFAM" id="SSF49785">
    <property type="entry name" value="Galactose-binding domain-like"/>
    <property type="match status" value="1"/>
</dbReference>
<evidence type="ECO:0000313" key="9">
    <source>
        <dbReference type="EMBL" id="MEA5404742.1"/>
    </source>
</evidence>
<name>A0ABU5S8D7_9BACT</name>
<dbReference type="InterPro" id="IPR006104">
    <property type="entry name" value="Glyco_hydro_2_N"/>
</dbReference>
<dbReference type="Gene3D" id="3.20.20.80">
    <property type="entry name" value="Glycosidases"/>
    <property type="match status" value="1"/>
</dbReference>
<dbReference type="RefSeq" id="WP_323698180.1">
    <property type="nucleotide sequence ID" value="NZ_JAYGIL010000024.1"/>
</dbReference>
<organism evidence="9 10">
    <name type="scientific">Arcicella gelida</name>
    <dbReference type="NCBI Taxonomy" id="2984195"/>
    <lineage>
        <taxon>Bacteria</taxon>
        <taxon>Pseudomonadati</taxon>
        <taxon>Bacteroidota</taxon>
        <taxon>Cytophagia</taxon>
        <taxon>Cytophagales</taxon>
        <taxon>Flectobacillaceae</taxon>
        <taxon>Arcicella</taxon>
    </lineage>
</organism>
<evidence type="ECO:0000259" key="8">
    <source>
        <dbReference type="Pfam" id="PF02837"/>
    </source>
</evidence>
<dbReference type="EMBL" id="JAYGIL010000024">
    <property type="protein sequence ID" value="MEA5404742.1"/>
    <property type="molecule type" value="Genomic_DNA"/>
</dbReference>
<dbReference type="InterPro" id="IPR050347">
    <property type="entry name" value="Bact_Beta-galactosidase"/>
</dbReference>
<keyword evidence="10" id="KW-1185">Reference proteome</keyword>
<dbReference type="InterPro" id="IPR008979">
    <property type="entry name" value="Galactose-bd-like_sf"/>
</dbReference>
<dbReference type="InterPro" id="IPR006103">
    <property type="entry name" value="Glyco_hydro_2_cat"/>
</dbReference>
<evidence type="ECO:0000256" key="1">
    <source>
        <dbReference type="ARBA" id="ARBA00001412"/>
    </source>
</evidence>
<feature type="domain" description="Glycoside hydrolase family 2 immunoglobulin-like beta-sandwich" evidence="6">
    <location>
        <begin position="221"/>
        <end position="327"/>
    </location>
</feature>
<accession>A0ABU5S8D7</accession>
<dbReference type="Gene3D" id="2.60.120.260">
    <property type="entry name" value="Galactose-binding domain-like"/>
    <property type="match status" value="1"/>
</dbReference>
<evidence type="ECO:0000256" key="3">
    <source>
        <dbReference type="ARBA" id="ARBA00012756"/>
    </source>
</evidence>
<evidence type="ECO:0000259" key="6">
    <source>
        <dbReference type="Pfam" id="PF00703"/>
    </source>
</evidence>
<reference evidence="9 10" key="1">
    <citation type="submission" date="2023-12" db="EMBL/GenBank/DDBJ databases">
        <title>Novel species of the genus Arcicella isolated from rivers.</title>
        <authorList>
            <person name="Lu H."/>
        </authorList>
    </citation>
    <scope>NUCLEOTIDE SEQUENCE [LARGE SCALE GENOMIC DNA]</scope>
    <source>
        <strain evidence="9 10">DC2W</strain>
    </source>
</reference>
<dbReference type="Pfam" id="PF02836">
    <property type="entry name" value="Glyco_hydro_2_C"/>
    <property type="match status" value="1"/>
</dbReference>
<evidence type="ECO:0000259" key="7">
    <source>
        <dbReference type="Pfam" id="PF02836"/>
    </source>
</evidence>
<evidence type="ECO:0000256" key="4">
    <source>
        <dbReference type="ARBA" id="ARBA00022801"/>
    </source>
</evidence>
<comment type="catalytic activity">
    <reaction evidence="1">
        <text>Hydrolysis of terminal non-reducing beta-D-galactose residues in beta-D-galactosides.</text>
        <dbReference type="EC" id="3.2.1.23"/>
    </reaction>
</comment>